<protein>
    <submittedName>
        <fullName evidence="1">Uncharacterized protein</fullName>
    </submittedName>
</protein>
<organism evidence="1 2">
    <name type="scientific">Botryotinia fuckeliana (strain B05.10)</name>
    <name type="common">Noble rot fungus</name>
    <name type="synonym">Botrytis cinerea</name>
    <dbReference type="NCBI Taxonomy" id="332648"/>
    <lineage>
        <taxon>Eukaryota</taxon>
        <taxon>Fungi</taxon>
        <taxon>Dikarya</taxon>
        <taxon>Ascomycota</taxon>
        <taxon>Pezizomycotina</taxon>
        <taxon>Leotiomycetes</taxon>
        <taxon>Helotiales</taxon>
        <taxon>Sclerotiniaceae</taxon>
        <taxon>Botrytis</taxon>
    </lineage>
</organism>
<dbReference type="OrthoDB" id="3510794at2759"/>
<dbReference type="RefSeq" id="XP_001559508.2">
    <property type="nucleotide sequence ID" value="XM_001559458.2"/>
</dbReference>
<proteinExistence type="predicted"/>
<keyword evidence="2" id="KW-1185">Reference proteome</keyword>
<dbReference type="PANTHER" id="PTHR42085">
    <property type="entry name" value="F-BOX DOMAIN-CONTAINING PROTEIN"/>
    <property type="match status" value="1"/>
</dbReference>
<evidence type="ECO:0000313" key="1">
    <source>
        <dbReference type="EMBL" id="ATZ56665.1"/>
    </source>
</evidence>
<dbReference type="AlphaFoldDB" id="A0A384K1G3"/>
<dbReference type="KEGG" id="bfu:BCIN_13g04990"/>
<reference evidence="1 2" key="2">
    <citation type="journal article" date="2012" name="Eukaryot. Cell">
        <title>Genome update of Botrytis cinerea strains B05.10 and T4.</title>
        <authorList>
            <person name="Staats M."/>
            <person name="van Kan J.A."/>
        </authorList>
    </citation>
    <scope>NUCLEOTIDE SEQUENCE [LARGE SCALE GENOMIC DNA]</scope>
    <source>
        <strain evidence="1 2">B05.10</strain>
    </source>
</reference>
<evidence type="ECO:0000313" key="2">
    <source>
        <dbReference type="Proteomes" id="UP000001798"/>
    </source>
</evidence>
<reference evidence="1 2" key="3">
    <citation type="journal article" date="2017" name="Mol. Plant Pathol.">
        <title>A gapless genome sequence of the fungus Botrytis cinerea.</title>
        <authorList>
            <person name="Van Kan J.A."/>
            <person name="Stassen J.H."/>
            <person name="Mosbach A."/>
            <person name="Van Der Lee T.A."/>
            <person name="Faino L."/>
            <person name="Farmer A.D."/>
            <person name="Papasotiriou D.G."/>
            <person name="Zhou S."/>
            <person name="Seidl M.F."/>
            <person name="Cottam E."/>
            <person name="Edel D."/>
            <person name="Hahn M."/>
            <person name="Schwartz D.C."/>
            <person name="Dietrich R.A."/>
            <person name="Widdison S."/>
            <person name="Scalliet G."/>
        </authorList>
    </citation>
    <scope>NUCLEOTIDE SEQUENCE [LARGE SCALE GENOMIC DNA]</scope>
    <source>
        <strain evidence="1 2">B05.10</strain>
    </source>
</reference>
<gene>
    <name evidence="1" type="ORF">BCIN_13g04990</name>
</gene>
<dbReference type="PANTHER" id="PTHR42085:SF8">
    <property type="entry name" value="F-BOX DOMAIN-CONTAINING PROTEIN"/>
    <property type="match status" value="1"/>
</dbReference>
<dbReference type="EMBL" id="CP009817">
    <property type="protein sequence ID" value="ATZ56665.1"/>
    <property type="molecule type" value="Genomic_DNA"/>
</dbReference>
<sequence length="290" mass="33620">MAPSLRSKILKSLPLRARKMFTSRAALKNADDKSPVSNPFPFLQLPAELRIQIYEELAPKSESKSRNVLRVTRTHLRKDPERGKYAIERCLTNDASRHYPEILRLNRLIYHEAMPLWYGIDKLQIWIISPVIEFNIKTTLPSNLPYFLRFITSLRIDIFVENDDISSALKSGGPQTPRFWTKFGNRLAEHGTLTHLHLRFSLRTPIRLPLSTFPSHFLDILLDSYVEPFRGISGLLNLKTQIDVRHNPFYQGERNEISLGTRVYSSVEEDARAYLDTFESEMLQVTKSIH</sequence>
<reference evidence="1 2" key="1">
    <citation type="journal article" date="2011" name="PLoS Genet.">
        <title>Genomic analysis of the necrotrophic fungal pathogens Sclerotinia sclerotiorum and Botrytis cinerea.</title>
        <authorList>
            <person name="Amselem J."/>
            <person name="Cuomo C.A."/>
            <person name="van Kan J.A."/>
            <person name="Viaud M."/>
            <person name="Benito E.P."/>
            <person name="Couloux A."/>
            <person name="Coutinho P.M."/>
            <person name="de Vries R.P."/>
            <person name="Dyer P.S."/>
            <person name="Fillinger S."/>
            <person name="Fournier E."/>
            <person name="Gout L."/>
            <person name="Hahn M."/>
            <person name="Kohn L."/>
            <person name="Lapalu N."/>
            <person name="Plummer K.M."/>
            <person name="Pradier J.M."/>
            <person name="Quevillon E."/>
            <person name="Sharon A."/>
            <person name="Simon A."/>
            <person name="ten Have A."/>
            <person name="Tudzynski B."/>
            <person name="Tudzynski P."/>
            <person name="Wincker P."/>
            <person name="Andrew M."/>
            <person name="Anthouard V."/>
            <person name="Beever R.E."/>
            <person name="Beffa R."/>
            <person name="Benoit I."/>
            <person name="Bouzid O."/>
            <person name="Brault B."/>
            <person name="Chen Z."/>
            <person name="Choquer M."/>
            <person name="Collemare J."/>
            <person name="Cotton P."/>
            <person name="Danchin E.G."/>
            <person name="Da Silva C."/>
            <person name="Gautier A."/>
            <person name="Giraud C."/>
            <person name="Giraud T."/>
            <person name="Gonzalez C."/>
            <person name="Grossetete S."/>
            <person name="Guldener U."/>
            <person name="Henrissat B."/>
            <person name="Howlett B.J."/>
            <person name="Kodira C."/>
            <person name="Kretschmer M."/>
            <person name="Lappartient A."/>
            <person name="Leroch M."/>
            <person name="Levis C."/>
            <person name="Mauceli E."/>
            <person name="Neuveglise C."/>
            <person name="Oeser B."/>
            <person name="Pearson M."/>
            <person name="Poulain J."/>
            <person name="Poussereau N."/>
            <person name="Quesneville H."/>
            <person name="Rascle C."/>
            <person name="Schumacher J."/>
            <person name="Segurens B."/>
            <person name="Sexton A."/>
            <person name="Silva E."/>
            <person name="Sirven C."/>
            <person name="Soanes D.M."/>
            <person name="Talbot N.J."/>
            <person name="Templeton M."/>
            <person name="Yandava C."/>
            <person name="Yarden O."/>
            <person name="Zeng Q."/>
            <person name="Rollins J.A."/>
            <person name="Lebrun M.H."/>
            <person name="Dickman M."/>
        </authorList>
    </citation>
    <scope>NUCLEOTIDE SEQUENCE [LARGE SCALE GENOMIC DNA]</scope>
    <source>
        <strain evidence="1 2">B05.10</strain>
    </source>
</reference>
<dbReference type="VEuPathDB" id="FungiDB:Bcin13g04990"/>
<dbReference type="GeneID" id="5440135"/>
<name>A0A384K1G3_BOTFB</name>
<dbReference type="Proteomes" id="UP000001798">
    <property type="component" value="Chromosome 13"/>
</dbReference>
<accession>A0A384K1G3</accession>
<dbReference type="InterPro" id="IPR038883">
    <property type="entry name" value="AN11006-like"/>
</dbReference>